<evidence type="ECO:0000256" key="4">
    <source>
        <dbReference type="ARBA" id="ARBA00023288"/>
    </source>
</evidence>
<dbReference type="EMBL" id="CAIIXF020000003">
    <property type="protein sequence ID" value="CAH1779709.1"/>
    <property type="molecule type" value="Genomic_DNA"/>
</dbReference>
<comment type="similarity">
    <text evidence="2 5">Belongs to the ATG8 family.</text>
</comment>
<evidence type="ECO:0000313" key="7">
    <source>
        <dbReference type="Proteomes" id="UP000749559"/>
    </source>
</evidence>
<dbReference type="InterPro" id="IPR004241">
    <property type="entry name" value="Atg8-like"/>
</dbReference>
<evidence type="ECO:0000313" key="6">
    <source>
        <dbReference type="EMBL" id="CAH1779709.1"/>
    </source>
</evidence>
<dbReference type="Gene3D" id="3.10.20.90">
    <property type="entry name" value="Phosphatidylinositol 3-kinase Catalytic Subunit, Chain A, domain 1"/>
    <property type="match status" value="1"/>
</dbReference>
<keyword evidence="4" id="KW-0449">Lipoprotein</keyword>
<keyword evidence="5" id="KW-0072">Autophagy</keyword>
<dbReference type="AlphaFoldDB" id="A0A8J1TV33"/>
<evidence type="ECO:0000256" key="1">
    <source>
        <dbReference type="ARBA" id="ARBA00004370"/>
    </source>
</evidence>
<dbReference type="GO" id="GO:0016020">
    <property type="term" value="C:membrane"/>
    <property type="evidence" value="ECO:0007669"/>
    <property type="project" value="UniProtKB-SubCell"/>
</dbReference>
<comment type="caution">
    <text evidence="6">The sequence shown here is derived from an EMBL/GenBank/DDBJ whole genome shotgun (WGS) entry which is preliminary data.</text>
</comment>
<protein>
    <submittedName>
        <fullName evidence="6">Uncharacterized protein</fullName>
    </submittedName>
</protein>
<organism evidence="6 7">
    <name type="scientific">Owenia fusiformis</name>
    <name type="common">Polychaete worm</name>
    <dbReference type="NCBI Taxonomy" id="6347"/>
    <lineage>
        <taxon>Eukaryota</taxon>
        <taxon>Metazoa</taxon>
        <taxon>Spiralia</taxon>
        <taxon>Lophotrochozoa</taxon>
        <taxon>Annelida</taxon>
        <taxon>Polychaeta</taxon>
        <taxon>Sedentaria</taxon>
        <taxon>Canalipalpata</taxon>
        <taxon>Sabellida</taxon>
        <taxon>Oweniida</taxon>
        <taxon>Oweniidae</taxon>
        <taxon>Owenia</taxon>
    </lineage>
</organism>
<sequence>MKTAMNKIAMLVKGKLPNFKLKLSMLLVIIVFIGSTQGMKWRFREQHSFKVRYNESAALRAKYPDKIPLIIKTAPKSTIQDIDRHKLLVPRHLTLPQFIYIIRQRISLPPTSPMYFFANDAALPTTSSTMDVIYEEYKYKDGFLYITYSGEE</sequence>
<proteinExistence type="inferred from homology"/>
<name>A0A8J1TV33_OWEFU</name>
<gene>
    <name evidence="6" type="ORF">OFUS_LOCUS6487</name>
</gene>
<comment type="subcellular location">
    <subcellularLocation>
        <location evidence="1">Membrane</location>
    </subcellularLocation>
</comment>
<reference evidence="6" key="1">
    <citation type="submission" date="2022-03" db="EMBL/GenBank/DDBJ databases">
        <authorList>
            <person name="Martin C."/>
        </authorList>
    </citation>
    <scope>NUCLEOTIDE SEQUENCE</scope>
</reference>
<accession>A0A8J1TV33</accession>
<dbReference type="Pfam" id="PF02991">
    <property type="entry name" value="ATG8"/>
    <property type="match status" value="1"/>
</dbReference>
<evidence type="ECO:0000256" key="2">
    <source>
        <dbReference type="ARBA" id="ARBA00007293"/>
    </source>
</evidence>
<evidence type="ECO:0000256" key="3">
    <source>
        <dbReference type="ARBA" id="ARBA00023136"/>
    </source>
</evidence>
<dbReference type="Proteomes" id="UP000749559">
    <property type="component" value="Unassembled WGS sequence"/>
</dbReference>
<dbReference type="InterPro" id="IPR029071">
    <property type="entry name" value="Ubiquitin-like_domsf"/>
</dbReference>
<keyword evidence="7" id="KW-1185">Reference proteome</keyword>
<keyword evidence="3" id="KW-0472">Membrane</keyword>
<evidence type="ECO:0000256" key="5">
    <source>
        <dbReference type="RuleBase" id="RU004384"/>
    </source>
</evidence>
<dbReference type="GO" id="GO:0006914">
    <property type="term" value="P:autophagy"/>
    <property type="evidence" value="ECO:0007669"/>
    <property type="project" value="UniProtKB-KW"/>
</dbReference>
<dbReference type="SUPFAM" id="SSF54236">
    <property type="entry name" value="Ubiquitin-like"/>
    <property type="match status" value="1"/>
</dbReference>
<dbReference type="PANTHER" id="PTHR10969">
    <property type="entry name" value="MICROTUBULE-ASSOCIATED PROTEINS 1A/1B LIGHT CHAIN 3-RELATED"/>
    <property type="match status" value="1"/>
</dbReference>